<dbReference type="Gene3D" id="3.40.50.80">
    <property type="entry name" value="Nucleotide-binding domain of ferredoxin-NADP reductase (FNR) module"/>
    <property type="match status" value="1"/>
</dbReference>
<evidence type="ECO:0000313" key="4">
    <source>
        <dbReference type="Proteomes" id="UP000663881"/>
    </source>
</evidence>
<dbReference type="GO" id="GO:0016491">
    <property type="term" value="F:oxidoreductase activity"/>
    <property type="evidence" value="ECO:0007669"/>
    <property type="project" value="UniProtKB-KW"/>
</dbReference>
<accession>A0A820NX21</accession>
<evidence type="ECO:0000256" key="1">
    <source>
        <dbReference type="ARBA" id="ARBA00023002"/>
    </source>
</evidence>
<dbReference type="Pfam" id="PF08030">
    <property type="entry name" value="NAD_binding_6"/>
    <property type="match status" value="1"/>
</dbReference>
<evidence type="ECO:0000313" key="3">
    <source>
        <dbReference type="EMBL" id="CAF4395082.1"/>
    </source>
</evidence>
<feature type="non-terminal residue" evidence="3">
    <location>
        <position position="1"/>
    </location>
</feature>
<dbReference type="EMBL" id="CAJOAY010026976">
    <property type="protein sequence ID" value="CAF4395082.1"/>
    <property type="molecule type" value="Genomic_DNA"/>
</dbReference>
<organism evidence="3 4">
    <name type="scientific">Adineta steineri</name>
    <dbReference type="NCBI Taxonomy" id="433720"/>
    <lineage>
        <taxon>Eukaryota</taxon>
        <taxon>Metazoa</taxon>
        <taxon>Spiralia</taxon>
        <taxon>Gnathifera</taxon>
        <taxon>Rotifera</taxon>
        <taxon>Eurotatoria</taxon>
        <taxon>Bdelloidea</taxon>
        <taxon>Adinetida</taxon>
        <taxon>Adinetidae</taxon>
        <taxon>Adineta</taxon>
    </lineage>
</organism>
<protein>
    <recommendedName>
        <fullName evidence="2">Ferric reductase NAD binding domain-containing protein</fullName>
    </recommendedName>
</protein>
<evidence type="ECO:0000259" key="2">
    <source>
        <dbReference type="Pfam" id="PF08030"/>
    </source>
</evidence>
<dbReference type="AlphaFoldDB" id="A0A820NX21"/>
<sequence>SKTHIGRPKWEEIFNQLISGENASTANDVDVFFCGPNAMAKTLRNHCATFRFRFYEEKF</sequence>
<name>A0A820NX21_9BILA</name>
<gene>
    <name evidence="3" type="ORF">OKA104_LOCUS51083</name>
</gene>
<proteinExistence type="predicted"/>
<reference evidence="3" key="1">
    <citation type="submission" date="2021-02" db="EMBL/GenBank/DDBJ databases">
        <authorList>
            <person name="Nowell W R."/>
        </authorList>
    </citation>
    <scope>NUCLEOTIDE SEQUENCE</scope>
</reference>
<dbReference type="SUPFAM" id="SSF52343">
    <property type="entry name" value="Ferredoxin reductase-like, C-terminal NADP-linked domain"/>
    <property type="match status" value="1"/>
</dbReference>
<keyword evidence="1" id="KW-0560">Oxidoreductase</keyword>
<comment type="caution">
    <text evidence="3">The sequence shown here is derived from an EMBL/GenBank/DDBJ whole genome shotgun (WGS) entry which is preliminary data.</text>
</comment>
<dbReference type="InterPro" id="IPR013121">
    <property type="entry name" value="Fe_red_NAD-bd_6"/>
</dbReference>
<dbReference type="InterPro" id="IPR039261">
    <property type="entry name" value="FNR_nucleotide-bd"/>
</dbReference>
<dbReference type="Proteomes" id="UP000663881">
    <property type="component" value="Unassembled WGS sequence"/>
</dbReference>
<feature type="domain" description="Ferric reductase NAD binding" evidence="2">
    <location>
        <begin position="2"/>
        <end position="48"/>
    </location>
</feature>